<reference evidence="1 2" key="1">
    <citation type="submission" date="2019-02" db="EMBL/GenBank/DDBJ databases">
        <title>Draft genome sequence of Arthrospira platensis NIES-3807.</title>
        <authorList>
            <person name="Yamaguchi H."/>
            <person name="Suzuki S."/>
            <person name="Kawachi M."/>
        </authorList>
    </citation>
    <scope>NUCLEOTIDE SEQUENCE [LARGE SCALE GENOMIC DNA]</scope>
    <source>
        <strain evidence="1 2">NIES-3807</strain>
    </source>
</reference>
<dbReference type="EMBL" id="BJCK01000094">
    <property type="protein sequence ID" value="GCL60610.1"/>
    <property type="molecule type" value="Genomic_DNA"/>
</dbReference>
<comment type="caution">
    <text evidence="1">The sequence shown here is derived from an EMBL/GenBank/DDBJ whole genome shotgun (WGS) entry which is preliminary data.</text>
</comment>
<protein>
    <recommendedName>
        <fullName evidence="3">PIN domain-containing protein</fullName>
    </recommendedName>
</protein>
<dbReference type="AlphaFoldDB" id="A0AAD3B3N4"/>
<organism evidence="1 2">
    <name type="scientific">Microcystis aeruginosa NIES-3807</name>
    <dbReference type="NCBI Taxonomy" id="2517785"/>
    <lineage>
        <taxon>Bacteria</taxon>
        <taxon>Bacillati</taxon>
        <taxon>Cyanobacteriota</taxon>
        <taxon>Cyanophyceae</taxon>
        <taxon>Oscillatoriophycideae</taxon>
        <taxon>Chroococcales</taxon>
        <taxon>Microcystaceae</taxon>
        <taxon>Microcystis</taxon>
    </lineage>
</organism>
<name>A0AAD3B3N4_MICAE</name>
<dbReference type="Proteomes" id="UP000441080">
    <property type="component" value="Unassembled WGS sequence"/>
</dbReference>
<evidence type="ECO:0008006" key="3">
    <source>
        <dbReference type="Google" id="ProtNLM"/>
    </source>
</evidence>
<evidence type="ECO:0000313" key="1">
    <source>
        <dbReference type="EMBL" id="GCL60610.1"/>
    </source>
</evidence>
<accession>A0AAD3B3N4</accession>
<sequence>MSENYLIDLDACCLNRPFDDQNQLRIKLEAESILEIIYYCQLGRWQLFDSTVLESEIGQISSQTKKEQVERYLALAKCRILVTPEIIKKVKQLTNFKDDSLFKKVLSCQDKVNARVANPIPWLIGDENDTN</sequence>
<gene>
    <name evidence="1" type="ORF">NIES3807_37950</name>
</gene>
<proteinExistence type="predicted"/>
<evidence type="ECO:0000313" key="2">
    <source>
        <dbReference type="Proteomes" id="UP000441080"/>
    </source>
</evidence>
<dbReference type="RefSeq" id="WP_159254347.1">
    <property type="nucleotide sequence ID" value="NZ_BJCK01000094.1"/>
</dbReference>